<feature type="region of interest" description="Disordered" evidence="1">
    <location>
        <begin position="346"/>
        <end position="410"/>
    </location>
</feature>
<feature type="compositionally biased region" description="Basic and acidic residues" evidence="1">
    <location>
        <begin position="385"/>
        <end position="410"/>
    </location>
</feature>
<sequence>MGKTFQKIHGCSVGNFENNGDKIPQWIRANGGKYSKDITSEVTHLITTKEAYKRKVPAVQEAKRLKTVKIVTYDWLEDSLLSKTRRPLLEEKYRLENIVNGGKAKVNGSQNGQMKKRKNDQKREQAQASRSKKTKRTGIIYIRVTLTGAQLHILTLIEESEVLDLFENSCVSEITKMKARNYHLYTDKTTNVTYSATLVRPTTLANHKEKFLLQPPQANIFATQIQFLGHSTKVPIDNPLAQRIQVFESRSQPHVYAAYVRYTQGRKSDTHLLAPLGSNLDFAMGAFKKFFKLKTGREWDERFDETPVPPKRDLEGNVLPADEGWYYYENKMSLLASFLRNGPGGMGAGQRDSDDSITENAGCREGVPGVKEVEEKDNASGSMDEGVKVNGKEESISSEGMAKDDVVDVKGPKAGSSMECAILID</sequence>
<dbReference type="InterPro" id="IPR036420">
    <property type="entry name" value="BRCT_dom_sf"/>
</dbReference>
<dbReference type="EMBL" id="MVGC01000119">
    <property type="protein sequence ID" value="RJE23473.1"/>
    <property type="molecule type" value="Genomic_DNA"/>
</dbReference>
<dbReference type="InterPro" id="IPR008893">
    <property type="entry name" value="WGR_domain"/>
</dbReference>
<dbReference type="SUPFAM" id="SSF52113">
    <property type="entry name" value="BRCT domain"/>
    <property type="match status" value="1"/>
</dbReference>
<feature type="domain" description="BRCT" evidence="2">
    <location>
        <begin position="21"/>
        <end position="80"/>
    </location>
</feature>
<dbReference type="CDD" id="cd00027">
    <property type="entry name" value="BRCT"/>
    <property type="match status" value="1"/>
</dbReference>
<gene>
    <name evidence="4" type="ORF">PHISCL_04186</name>
</gene>
<reference evidence="5" key="1">
    <citation type="submission" date="2017-02" db="EMBL/GenBank/DDBJ databases">
        <authorList>
            <person name="Tafer H."/>
            <person name="Lopandic K."/>
        </authorList>
    </citation>
    <scope>NUCLEOTIDE SEQUENCE [LARGE SCALE GENOMIC DNA]</scope>
    <source>
        <strain evidence="5">CBS 366.77</strain>
    </source>
</reference>
<dbReference type="Gene3D" id="3.40.50.10190">
    <property type="entry name" value="BRCT domain"/>
    <property type="match status" value="1"/>
</dbReference>
<dbReference type="Proteomes" id="UP000266188">
    <property type="component" value="Unassembled WGS sequence"/>
</dbReference>
<dbReference type="OrthoDB" id="342264at2759"/>
<dbReference type="PANTHER" id="PTHR47667">
    <property type="entry name" value="REGULATOR OF TY1 TRANSPOSITION PROTEIN 107"/>
    <property type="match status" value="1"/>
</dbReference>
<accession>A0A3A2ZMI2</accession>
<dbReference type="AlphaFoldDB" id="A0A3A2ZMI2"/>
<dbReference type="InterPro" id="IPR001357">
    <property type="entry name" value="BRCT_dom"/>
</dbReference>
<feature type="region of interest" description="Disordered" evidence="1">
    <location>
        <begin position="102"/>
        <end position="132"/>
    </location>
</feature>
<comment type="caution">
    <text evidence="4">The sequence shown here is derived from an EMBL/GenBank/DDBJ whole genome shotgun (WGS) entry which is preliminary data.</text>
</comment>
<feature type="domain" description="WGR" evidence="3">
    <location>
        <begin position="181"/>
        <end position="312"/>
    </location>
</feature>
<protein>
    <submittedName>
        <fullName evidence="4">Brct domain protein</fullName>
    </submittedName>
</protein>
<dbReference type="PROSITE" id="PS51977">
    <property type="entry name" value="WGR"/>
    <property type="match status" value="1"/>
</dbReference>
<evidence type="ECO:0000256" key="1">
    <source>
        <dbReference type="SAM" id="MobiDB-lite"/>
    </source>
</evidence>
<keyword evidence="5" id="KW-1185">Reference proteome</keyword>
<dbReference type="PROSITE" id="PS50172">
    <property type="entry name" value="BRCT"/>
    <property type="match status" value="1"/>
</dbReference>
<evidence type="ECO:0000313" key="5">
    <source>
        <dbReference type="Proteomes" id="UP000266188"/>
    </source>
</evidence>
<name>A0A3A2ZMI2_9EURO</name>
<evidence type="ECO:0000313" key="4">
    <source>
        <dbReference type="EMBL" id="RJE23473.1"/>
    </source>
</evidence>
<dbReference type="InterPro" id="IPR053036">
    <property type="entry name" value="CellCycle_DNARepair_Reg"/>
</dbReference>
<dbReference type="STRING" id="2070753.A0A3A2ZMI2"/>
<proteinExistence type="predicted"/>
<dbReference type="SMART" id="SM00292">
    <property type="entry name" value="BRCT"/>
    <property type="match status" value="1"/>
</dbReference>
<evidence type="ECO:0000259" key="2">
    <source>
        <dbReference type="PROSITE" id="PS50172"/>
    </source>
</evidence>
<evidence type="ECO:0000259" key="3">
    <source>
        <dbReference type="PROSITE" id="PS51977"/>
    </source>
</evidence>
<organism evidence="4 5">
    <name type="scientific">Aspergillus sclerotialis</name>
    <dbReference type="NCBI Taxonomy" id="2070753"/>
    <lineage>
        <taxon>Eukaryota</taxon>
        <taxon>Fungi</taxon>
        <taxon>Dikarya</taxon>
        <taxon>Ascomycota</taxon>
        <taxon>Pezizomycotina</taxon>
        <taxon>Eurotiomycetes</taxon>
        <taxon>Eurotiomycetidae</taxon>
        <taxon>Eurotiales</taxon>
        <taxon>Aspergillaceae</taxon>
        <taxon>Aspergillus</taxon>
        <taxon>Aspergillus subgen. Polypaecilum</taxon>
    </lineage>
</organism>
<dbReference type="PANTHER" id="PTHR47667:SF1">
    <property type="entry name" value="REGULATOR OF TY1 TRANSPOSITION PROTEIN 107"/>
    <property type="match status" value="1"/>
</dbReference>
<dbReference type="Pfam" id="PF00533">
    <property type="entry name" value="BRCT"/>
    <property type="match status" value="1"/>
</dbReference>